<feature type="region of interest" description="Disordered" evidence="1">
    <location>
        <begin position="79"/>
        <end position="160"/>
    </location>
</feature>
<keyword evidence="4" id="KW-1185">Reference proteome</keyword>
<protein>
    <submittedName>
        <fullName evidence="3">Uncharacterized protein</fullName>
    </submittedName>
</protein>
<keyword evidence="2" id="KW-0812">Transmembrane</keyword>
<evidence type="ECO:0000256" key="2">
    <source>
        <dbReference type="SAM" id="Phobius"/>
    </source>
</evidence>
<feature type="compositionally biased region" description="Basic and acidic residues" evidence="1">
    <location>
        <begin position="93"/>
        <end position="106"/>
    </location>
</feature>
<name>A0ABQ9Y202_9EUKA</name>
<gene>
    <name evidence="3" type="ORF">BLNAU_7211</name>
</gene>
<evidence type="ECO:0000313" key="3">
    <source>
        <dbReference type="EMBL" id="KAK2957777.1"/>
    </source>
</evidence>
<accession>A0ABQ9Y202</accession>
<organism evidence="3 4">
    <name type="scientific">Blattamonas nauphoetae</name>
    <dbReference type="NCBI Taxonomy" id="2049346"/>
    <lineage>
        <taxon>Eukaryota</taxon>
        <taxon>Metamonada</taxon>
        <taxon>Preaxostyla</taxon>
        <taxon>Oxymonadida</taxon>
        <taxon>Blattamonas</taxon>
    </lineage>
</organism>
<evidence type="ECO:0000256" key="1">
    <source>
        <dbReference type="SAM" id="MobiDB-lite"/>
    </source>
</evidence>
<keyword evidence="2" id="KW-1133">Transmembrane helix</keyword>
<comment type="caution">
    <text evidence="3">The sequence shown here is derived from an EMBL/GenBank/DDBJ whole genome shotgun (WGS) entry which is preliminary data.</text>
</comment>
<feature type="compositionally biased region" description="Basic and acidic residues" evidence="1">
    <location>
        <begin position="116"/>
        <end position="157"/>
    </location>
</feature>
<sequence>MAWPPCPALLCDHERTSGNSEQQSLVVQYIDIAVGVTSIVLPLIVLIVQFVQTINKLKRERREVFFQIATPLEQRRGAGFSEEELELNSERGQVNDDEKMIGKKNQDEEENEEDEDKKKNELKDGEKEETKSQKAKRGRGEEEGRGGREKEKEEGQKRWSIVPSAEGPWIDSRHLSSDMGLIQALLASEITYYNAIDILANQGSSSQNVIPTGDQIFDGLSVEPTMKKGSSANALMFESTECMPLDAADCAHIEAARMIATAPNPYSGMPLSNENVQIMGSLLVYDLRGGFKMFLEAVISEMTKTISVFQILLIISFIVAFFLACVAFFAFIVPTKSLLTTVANGIEALKDIDPAADAADRTGVGQGGRLNVKQGWKRTLILCGTWRHSTLNKAELLIITNPVFMNSNSTILILVFSAIHNICHTKELAATTVQQELINAIVMIPFDFFFRKDEDLIQ</sequence>
<feature type="transmembrane region" description="Helical" evidence="2">
    <location>
        <begin position="311"/>
        <end position="333"/>
    </location>
</feature>
<reference evidence="3 4" key="1">
    <citation type="journal article" date="2022" name="bioRxiv">
        <title>Genomics of Preaxostyla Flagellates Illuminates Evolutionary Transitions and the Path Towards Mitochondrial Loss.</title>
        <authorList>
            <person name="Novak L.V.F."/>
            <person name="Treitli S.C."/>
            <person name="Pyrih J."/>
            <person name="Halakuc P."/>
            <person name="Pipaliya S.V."/>
            <person name="Vacek V."/>
            <person name="Brzon O."/>
            <person name="Soukal P."/>
            <person name="Eme L."/>
            <person name="Dacks J.B."/>
            <person name="Karnkowska A."/>
            <person name="Elias M."/>
            <person name="Hampl V."/>
        </authorList>
    </citation>
    <scope>NUCLEOTIDE SEQUENCE [LARGE SCALE GENOMIC DNA]</scope>
    <source>
        <strain evidence="3">NAU3</strain>
        <tissue evidence="3">Gut</tissue>
    </source>
</reference>
<dbReference type="Proteomes" id="UP001281761">
    <property type="component" value="Unassembled WGS sequence"/>
</dbReference>
<keyword evidence="2" id="KW-0472">Membrane</keyword>
<proteinExistence type="predicted"/>
<evidence type="ECO:0000313" key="4">
    <source>
        <dbReference type="Proteomes" id="UP001281761"/>
    </source>
</evidence>
<feature type="transmembrane region" description="Helical" evidence="2">
    <location>
        <begin position="29"/>
        <end position="51"/>
    </location>
</feature>
<dbReference type="EMBL" id="JARBJD010000043">
    <property type="protein sequence ID" value="KAK2957777.1"/>
    <property type="molecule type" value="Genomic_DNA"/>
</dbReference>